<proteinExistence type="predicted"/>
<feature type="transmembrane region" description="Helical" evidence="1">
    <location>
        <begin position="194"/>
        <end position="218"/>
    </location>
</feature>
<organism evidence="2 3">
    <name type="scientific">Shewanella aestuarii</name>
    <dbReference type="NCBI Taxonomy" id="1028752"/>
    <lineage>
        <taxon>Bacteria</taxon>
        <taxon>Pseudomonadati</taxon>
        <taxon>Pseudomonadota</taxon>
        <taxon>Gammaproteobacteria</taxon>
        <taxon>Alteromonadales</taxon>
        <taxon>Shewanellaceae</taxon>
        <taxon>Shewanella</taxon>
    </lineage>
</organism>
<protein>
    <recommendedName>
        <fullName evidence="4">Cytochrome c oxidase assembly protein</fullName>
    </recommendedName>
</protein>
<dbReference type="RefSeq" id="WP_188842388.1">
    <property type="nucleotide sequence ID" value="NZ_BMOT01000008.1"/>
</dbReference>
<feature type="transmembrane region" description="Helical" evidence="1">
    <location>
        <begin position="111"/>
        <end position="128"/>
    </location>
</feature>
<evidence type="ECO:0000313" key="2">
    <source>
        <dbReference type="EMBL" id="MCL1118335.1"/>
    </source>
</evidence>
<keyword evidence="3" id="KW-1185">Reference proteome</keyword>
<dbReference type="Proteomes" id="UP001203212">
    <property type="component" value="Unassembled WGS sequence"/>
</dbReference>
<accession>A0ABT0L3Q9</accession>
<feature type="transmembrane region" description="Helical" evidence="1">
    <location>
        <begin position="44"/>
        <end position="61"/>
    </location>
</feature>
<keyword evidence="1" id="KW-1133">Transmembrane helix</keyword>
<feature type="transmembrane region" description="Helical" evidence="1">
    <location>
        <begin position="12"/>
        <end position="32"/>
    </location>
</feature>
<sequence length="300" mass="34154">MTEYKDIFIQAYWWLSLLGGVHCFGVALYIRIFHQTPSASHKSLAGVFTLIGFYFLTGIFTKESSPIPIHLMLTLCYPIYFLLMPLLYIYCKQSLLNDQYQANHLKHFSPAFVIASIISTAILFHIGINPNASDFGINSLDDLSHINIFALVLPCLILLQTIMYFVLIYKLLIHTHKQNVCNNLSAVIDLHFRWICILCSAILLNWMLRLALIYLPFYFGDSTFLLPQQAITRLSLLVTIYALAFYGLHQVTRAAYFKGLTTQANVHLSSTLNNKPILDADEMSYLQDVIASDAPDKQKD</sequence>
<feature type="transmembrane region" description="Helical" evidence="1">
    <location>
        <begin position="148"/>
        <end position="173"/>
    </location>
</feature>
<evidence type="ECO:0008006" key="4">
    <source>
        <dbReference type="Google" id="ProtNLM"/>
    </source>
</evidence>
<evidence type="ECO:0000256" key="1">
    <source>
        <dbReference type="SAM" id="Phobius"/>
    </source>
</evidence>
<keyword evidence="1" id="KW-0472">Membrane</keyword>
<comment type="caution">
    <text evidence="2">The sequence shown here is derived from an EMBL/GenBank/DDBJ whole genome shotgun (WGS) entry which is preliminary data.</text>
</comment>
<feature type="transmembrane region" description="Helical" evidence="1">
    <location>
        <begin position="230"/>
        <end position="248"/>
    </location>
</feature>
<evidence type="ECO:0000313" key="3">
    <source>
        <dbReference type="Proteomes" id="UP001203212"/>
    </source>
</evidence>
<reference evidence="2 3" key="1">
    <citation type="submission" date="2022-01" db="EMBL/GenBank/DDBJ databases">
        <title>Whole genome-based taxonomy of the Shewanellaceae.</title>
        <authorList>
            <person name="Martin-Rodriguez A.J."/>
        </authorList>
    </citation>
    <scope>NUCLEOTIDE SEQUENCE [LARGE SCALE GENOMIC DNA]</scope>
    <source>
        <strain evidence="2 3">JCM 17801</strain>
    </source>
</reference>
<dbReference type="EMBL" id="JAKILK010000008">
    <property type="protein sequence ID" value="MCL1118335.1"/>
    <property type="molecule type" value="Genomic_DNA"/>
</dbReference>
<feature type="transmembrane region" description="Helical" evidence="1">
    <location>
        <begin position="67"/>
        <end position="90"/>
    </location>
</feature>
<keyword evidence="1" id="KW-0812">Transmembrane</keyword>
<name>A0ABT0L3Q9_9GAMM</name>
<gene>
    <name evidence="2" type="ORF">L2689_13925</name>
</gene>